<feature type="coiled-coil region" evidence="1">
    <location>
        <begin position="207"/>
        <end position="234"/>
    </location>
</feature>
<dbReference type="InterPro" id="IPR018800">
    <property type="entry name" value="PRCC"/>
</dbReference>
<feature type="region of interest" description="Disordered" evidence="2">
    <location>
        <begin position="87"/>
        <end position="115"/>
    </location>
</feature>
<keyword evidence="4" id="KW-1185">Reference proteome</keyword>
<dbReference type="Pfam" id="PF10253">
    <property type="entry name" value="PRCC"/>
    <property type="match status" value="1"/>
</dbReference>
<name>A0A1E3PD81_WICAA</name>
<dbReference type="AlphaFoldDB" id="A0A1E3PD81"/>
<evidence type="ECO:0000313" key="4">
    <source>
        <dbReference type="Proteomes" id="UP000094112"/>
    </source>
</evidence>
<evidence type="ECO:0000256" key="2">
    <source>
        <dbReference type="SAM" id="MobiDB-lite"/>
    </source>
</evidence>
<feature type="compositionally biased region" description="Polar residues" evidence="2">
    <location>
        <begin position="22"/>
        <end position="39"/>
    </location>
</feature>
<dbReference type="OrthoDB" id="2555634at2759"/>
<keyword evidence="1" id="KW-0175">Coiled coil</keyword>
<evidence type="ECO:0000256" key="1">
    <source>
        <dbReference type="SAM" id="Coils"/>
    </source>
</evidence>
<dbReference type="Proteomes" id="UP000094112">
    <property type="component" value="Unassembled WGS sequence"/>
</dbReference>
<feature type="region of interest" description="Disordered" evidence="2">
    <location>
        <begin position="1"/>
        <end position="57"/>
    </location>
</feature>
<dbReference type="GeneID" id="30197632"/>
<proteinExistence type="predicted"/>
<sequence>MSLVQYSSSSEESDVEDEKVSQPASSIVENKPTSNSISSFLPPPKNRQPPKREPRVLGKAIKQIAGASAVNPDNIVLDKSSKQVTSFIPSSLRNKQKPTSAKSTPIVTEKEESKPEIEIFQQAAKTKPKSITSKQTKVEIRPITSIDDSEVIIPEDDSKKRILQDDDPDPEHIKEFNVSDFYQKNMELKDQGLLEENKRLHTVTHSKNQLSALLKNAKQDEEVLSERIERSKRLKKEKGNQYGW</sequence>
<organism evidence="3 4">
    <name type="scientific">Wickerhamomyces anomalus (strain ATCC 58044 / CBS 1984 / NCYC 433 / NRRL Y-366-8)</name>
    <name type="common">Yeast</name>
    <name type="synonym">Hansenula anomala</name>
    <dbReference type="NCBI Taxonomy" id="683960"/>
    <lineage>
        <taxon>Eukaryota</taxon>
        <taxon>Fungi</taxon>
        <taxon>Dikarya</taxon>
        <taxon>Ascomycota</taxon>
        <taxon>Saccharomycotina</taxon>
        <taxon>Saccharomycetes</taxon>
        <taxon>Phaffomycetales</taxon>
        <taxon>Wickerhamomycetaceae</taxon>
        <taxon>Wickerhamomyces</taxon>
    </lineage>
</organism>
<evidence type="ECO:0000313" key="3">
    <source>
        <dbReference type="EMBL" id="ODQ62912.1"/>
    </source>
</evidence>
<feature type="compositionally biased region" description="Polar residues" evidence="2">
    <location>
        <begin position="87"/>
        <end position="106"/>
    </location>
</feature>
<reference evidence="3 4" key="1">
    <citation type="journal article" date="2016" name="Proc. Natl. Acad. Sci. U.S.A.">
        <title>Comparative genomics of biotechnologically important yeasts.</title>
        <authorList>
            <person name="Riley R."/>
            <person name="Haridas S."/>
            <person name="Wolfe K.H."/>
            <person name="Lopes M.R."/>
            <person name="Hittinger C.T."/>
            <person name="Goeker M."/>
            <person name="Salamov A.A."/>
            <person name="Wisecaver J.H."/>
            <person name="Long T.M."/>
            <person name="Calvey C.H."/>
            <person name="Aerts A.L."/>
            <person name="Barry K.W."/>
            <person name="Choi C."/>
            <person name="Clum A."/>
            <person name="Coughlan A.Y."/>
            <person name="Deshpande S."/>
            <person name="Douglass A.P."/>
            <person name="Hanson S.J."/>
            <person name="Klenk H.-P."/>
            <person name="LaButti K.M."/>
            <person name="Lapidus A."/>
            <person name="Lindquist E.A."/>
            <person name="Lipzen A.M."/>
            <person name="Meier-Kolthoff J.P."/>
            <person name="Ohm R.A."/>
            <person name="Otillar R.P."/>
            <person name="Pangilinan J.L."/>
            <person name="Peng Y."/>
            <person name="Rokas A."/>
            <person name="Rosa C.A."/>
            <person name="Scheuner C."/>
            <person name="Sibirny A.A."/>
            <person name="Slot J.C."/>
            <person name="Stielow J.B."/>
            <person name="Sun H."/>
            <person name="Kurtzman C.P."/>
            <person name="Blackwell M."/>
            <person name="Grigoriev I.V."/>
            <person name="Jeffries T.W."/>
        </authorList>
    </citation>
    <scope>NUCLEOTIDE SEQUENCE [LARGE SCALE GENOMIC DNA]</scope>
    <source>
        <strain evidence="4">ATCC 58044 / CBS 1984 / NCYC 433 / NRRL Y-366-8</strain>
    </source>
</reference>
<accession>A0A1E3PD81</accession>
<dbReference type="RefSeq" id="XP_019042119.1">
    <property type="nucleotide sequence ID" value="XM_019180386.1"/>
</dbReference>
<gene>
    <name evidence="3" type="ORF">WICANDRAFT_103625</name>
</gene>
<dbReference type="EMBL" id="KV454208">
    <property type="protein sequence ID" value="ODQ62912.1"/>
    <property type="molecule type" value="Genomic_DNA"/>
</dbReference>
<protein>
    <submittedName>
        <fullName evidence="3">Uncharacterized protein</fullName>
    </submittedName>
</protein>